<dbReference type="EMBL" id="JAVDWN010000020">
    <property type="protein sequence ID" value="MDR7165898.1"/>
    <property type="molecule type" value="Genomic_DNA"/>
</dbReference>
<dbReference type="Gene3D" id="1.20.1260.10">
    <property type="match status" value="1"/>
</dbReference>
<evidence type="ECO:0000313" key="4">
    <source>
        <dbReference type="EMBL" id="MDR7165898.1"/>
    </source>
</evidence>
<evidence type="ECO:0000313" key="5">
    <source>
        <dbReference type="Proteomes" id="UP001262032"/>
    </source>
</evidence>
<evidence type="ECO:0000259" key="3">
    <source>
        <dbReference type="Pfam" id="PF09968"/>
    </source>
</evidence>
<reference evidence="4" key="1">
    <citation type="submission" date="2023-07" db="EMBL/GenBank/DDBJ databases">
        <title>Sorghum-associated microbial communities from plants grown in Nebraska, USA.</title>
        <authorList>
            <person name="Schachtman D."/>
        </authorList>
    </citation>
    <scope>NUCLEOTIDE SEQUENCE</scope>
    <source>
        <strain evidence="4">BE261</strain>
    </source>
</reference>
<evidence type="ECO:0000256" key="1">
    <source>
        <dbReference type="SAM" id="MobiDB-lite"/>
    </source>
</evidence>
<proteinExistence type="predicted"/>
<name>A0AAW8NE82_PSEOX</name>
<keyword evidence="2" id="KW-0732">Signal</keyword>
<evidence type="ECO:0000256" key="2">
    <source>
        <dbReference type="SAM" id="SignalP"/>
    </source>
</evidence>
<dbReference type="SUPFAM" id="SSF47240">
    <property type="entry name" value="Ferritin-like"/>
    <property type="match status" value="1"/>
</dbReference>
<feature type="region of interest" description="Disordered" evidence="1">
    <location>
        <begin position="25"/>
        <end position="63"/>
    </location>
</feature>
<organism evidence="4 5">
    <name type="scientific">Pseudarthrobacter oxydans</name>
    <name type="common">Arthrobacter oxydans</name>
    <dbReference type="NCBI Taxonomy" id="1671"/>
    <lineage>
        <taxon>Bacteria</taxon>
        <taxon>Bacillati</taxon>
        <taxon>Actinomycetota</taxon>
        <taxon>Actinomycetes</taxon>
        <taxon>Micrococcales</taxon>
        <taxon>Micrococcaceae</taxon>
        <taxon>Pseudarthrobacter</taxon>
    </lineage>
</organism>
<sequence length="206" mass="22252">MRSLKVLAAISVIVLLPAGLSACNPSPQADPTTAQTTAGSPQSSTTAGGSAAVTRDSSPTSTTAGAAELTAMLQYLIEEEKLAHDVYQQFARMWDVRIFENIRDSEVQHQQELLLVLNAKGIADPRTGVPGTFKDQRVQQMYNQFIQQGSSSLIEAYQAGTAIEEQDIADLNEHLKSTTDPMVVPALQRLLAGSENHLQAFQARLD</sequence>
<feature type="signal peptide" evidence="2">
    <location>
        <begin position="1"/>
        <end position="29"/>
    </location>
</feature>
<feature type="chain" id="PRO_5043499651" description="DUF2202 domain-containing protein" evidence="2">
    <location>
        <begin position="30"/>
        <end position="206"/>
    </location>
</feature>
<protein>
    <recommendedName>
        <fullName evidence="3">DUF2202 domain-containing protein</fullName>
    </recommendedName>
</protein>
<dbReference type="Pfam" id="PF09968">
    <property type="entry name" value="DUF2202"/>
    <property type="match status" value="1"/>
</dbReference>
<dbReference type="CDD" id="cd01048">
    <property type="entry name" value="Ferritin_like_AB2"/>
    <property type="match status" value="1"/>
</dbReference>
<dbReference type="InterPro" id="IPR009078">
    <property type="entry name" value="Ferritin-like_SF"/>
</dbReference>
<dbReference type="RefSeq" id="WP_139031053.1">
    <property type="nucleotide sequence ID" value="NZ_JAVDWN010000020.1"/>
</dbReference>
<dbReference type="InterPro" id="IPR012347">
    <property type="entry name" value="Ferritin-like"/>
</dbReference>
<dbReference type="InterPro" id="IPR019243">
    <property type="entry name" value="DUF2202"/>
</dbReference>
<accession>A0AAW8NE82</accession>
<feature type="domain" description="DUF2202" evidence="3">
    <location>
        <begin position="72"/>
        <end position="203"/>
    </location>
</feature>
<feature type="compositionally biased region" description="Polar residues" evidence="1">
    <location>
        <begin position="39"/>
        <end position="48"/>
    </location>
</feature>
<dbReference type="Proteomes" id="UP001262032">
    <property type="component" value="Unassembled WGS sequence"/>
</dbReference>
<feature type="compositionally biased region" description="Low complexity" evidence="1">
    <location>
        <begin position="27"/>
        <end position="38"/>
    </location>
</feature>
<dbReference type="PROSITE" id="PS51257">
    <property type="entry name" value="PROKAR_LIPOPROTEIN"/>
    <property type="match status" value="1"/>
</dbReference>
<gene>
    <name evidence="4" type="ORF">J2X12_003952</name>
</gene>
<comment type="caution">
    <text evidence="4">The sequence shown here is derived from an EMBL/GenBank/DDBJ whole genome shotgun (WGS) entry which is preliminary data.</text>
</comment>
<dbReference type="AlphaFoldDB" id="A0AAW8NE82"/>